<dbReference type="GO" id="GO:0009102">
    <property type="term" value="P:biotin biosynthetic process"/>
    <property type="evidence" value="ECO:0007669"/>
    <property type="project" value="UniProtKB-UniRule"/>
</dbReference>
<dbReference type="UniPathway" id="UPA00078">
    <property type="reaction ID" value="UER00161"/>
</dbReference>
<comment type="subcellular location">
    <subcellularLocation>
        <location evidence="2">Cytoplasm</location>
    </subcellularLocation>
</comment>
<dbReference type="HAMAP" id="MF_00336">
    <property type="entry name" value="BioD"/>
    <property type="match status" value="1"/>
</dbReference>
<proteinExistence type="inferred from homology"/>
<keyword evidence="2" id="KW-0479">Metal-binding</keyword>
<dbReference type="PANTHER" id="PTHR43210">
    <property type="entry name" value="DETHIOBIOTIN SYNTHETASE"/>
    <property type="match status" value="1"/>
</dbReference>
<dbReference type="InterPro" id="IPR004472">
    <property type="entry name" value="DTB_synth_BioD"/>
</dbReference>
<dbReference type="EMBL" id="BJUZ01000004">
    <property type="protein sequence ID" value="GEK94608.1"/>
    <property type="molecule type" value="Genomic_DNA"/>
</dbReference>
<comment type="subunit">
    <text evidence="2">Homodimer.</text>
</comment>
<dbReference type="PANTHER" id="PTHR43210:SF5">
    <property type="entry name" value="DETHIOBIOTIN SYNTHETASE"/>
    <property type="match status" value="1"/>
</dbReference>
<dbReference type="GO" id="GO:0000287">
    <property type="term" value="F:magnesium ion binding"/>
    <property type="evidence" value="ECO:0007669"/>
    <property type="project" value="UniProtKB-UniRule"/>
</dbReference>
<feature type="active site" evidence="2">
    <location>
        <position position="36"/>
    </location>
</feature>
<reference evidence="3 4" key="1">
    <citation type="submission" date="2019-07" db="EMBL/GenBank/DDBJ databases">
        <title>Whole genome shotgun sequence of Gluconobacter wancherniae NBRC 103581.</title>
        <authorList>
            <person name="Hosoyama A."/>
            <person name="Uohara A."/>
            <person name="Ohji S."/>
            <person name="Ichikawa N."/>
        </authorList>
    </citation>
    <scope>NUCLEOTIDE SEQUENCE [LARGE SCALE GENOMIC DNA]</scope>
    <source>
        <strain evidence="3 4">NBRC 103581</strain>
    </source>
</reference>
<keyword evidence="2" id="KW-0436">Ligase</keyword>
<keyword evidence="1 2" id="KW-0093">Biotin biosynthesis</keyword>
<comment type="pathway">
    <text evidence="2">Cofactor biosynthesis; biotin biosynthesis; biotin from 7,8-diaminononanoate: step 1/2.</text>
</comment>
<dbReference type="RefSeq" id="WP_146798309.1">
    <property type="nucleotide sequence ID" value="NZ_BARC01000001.1"/>
</dbReference>
<comment type="caution">
    <text evidence="2">Lacks conserved residue(s) required for the propagation of feature annotation.</text>
</comment>
<organism evidence="3 4">
    <name type="scientific">Gluconobacter wancherniae NBRC 103581</name>
    <dbReference type="NCBI Taxonomy" id="656744"/>
    <lineage>
        <taxon>Bacteria</taxon>
        <taxon>Pseudomonadati</taxon>
        <taxon>Pseudomonadota</taxon>
        <taxon>Alphaproteobacteria</taxon>
        <taxon>Acetobacterales</taxon>
        <taxon>Acetobacteraceae</taxon>
        <taxon>Gluconobacter</taxon>
    </lineage>
</organism>
<dbReference type="EC" id="6.3.3.3" evidence="2"/>
<gene>
    <name evidence="2" type="primary">bioD</name>
    <name evidence="3" type="ORF">GWA01_23780</name>
</gene>
<keyword evidence="4" id="KW-1185">Reference proteome</keyword>
<dbReference type="PIRSF" id="PIRSF006755">
    <property type="entry name" value="DTB_synth"/>
    <property type="match status" value="1"/>
</dbReference>
<dbReference type="GO" id="GO:0005524">
    <property type="term" value="F:ATP binding"/>
    <property type="evidence" value="ECO:0007669"/>
    <property type="project" value="UniProtKB-UniRule"/>
</dbReference>
<dbReference type="Proteomes" id="UP000321230">
    <property type="component" value="Unassembled WGS sequence"/>
</dbReference>
<keyword evidence="2" id="KW-0067">ATP-binding</keyword>
<dbReference type="OrthoDB" id="9802097at2"/>
<comment type="cofactor">
    <cofactor evidence="2">
        <name>Mg(2+)</name>
        <dbReference type="ChEBI" id="CHEBI:18420"/>
    </cofactor>
</comment>
<sequence length="218" mass="23355">MSVTPKGVFVTGTDTEIGKTLVSAILTKAWNATYWKPFQTGLAEETGDTSTVTRLADVAPDHVVAPLCALQAPLSPFAAAELENTVIDVEKLQMPAGNGPFVVEGAGGLMVPVTPDSMMIDVVQRLDLPVVLVARSGLGTINHTLLSLEALRRRDIAIAGVVLSGLPNVKNARDIARFGKTQILFQVPRFENVTPQTIADFARSIPDFAKFFDDKPSQ</sequence>
<feature type="binding site" evidence="2">
    <location>
        <position position="20"/>
    </location>
    <ligand>
        <name>Mg(2+)</name>
        <dbReference type="ChEBI" id="CHEBI:18420"/>
    </ligand>
</feature>
<protein>
    <recommendedName>
        <fullName evidence="2">ATP-dependent dethiobiotin synthetase BioD</fullName>
        <ecNumber evidence="2">6.3.3.3</ecNumber>
    </recommendedName>
    <alternativeName>
        <fullName evidence="2">DTB synthetase</fullName>
        <shortName evidence="2">DTBS</shortName>
    </alternativeName>
    <alternativeName>
        <fullName evidence="2">Dethiobiotin synthase</fullName>
    </alternativeName>
</protein>
<dbReference type="SUPFAM" id="SSF52540">
    <property type="entry name" value="P-loop containing nucleoside triphosphate hydrolases"/>
    <property type="match status" value="1"/>
</dbReference>
<comment type="caution">
    <text evidence="3">The sequence shown here is derived from an EMBL/GenBank/DDBJ whole genome shotgun (WGS) entry which is preliminary data.</text>
</comment>
<dbReference type="CDD" id="cd03109">
    <property type="entry name" value="DTBS"/>
    <property type="match status" value="1"/>
</dbReference>
<feature type="binding site" evidence="2">
    <location>
        <position position="104"/>
    </location>
    <ligand>
        <name>Mg(2+)</name>
        <dbReference type="ChEBI" id="CHEBI:18420"/>
    </ligand>
</feature>
<feature type="binding site" evidence="2">
    <location>
        <position position="40"/>
    </location>
    <ligand>
        <name>substrate</name>
    </ligand>
</feature>
<dbReference type="Gene3D" id="3.40.50.300">
    <property type="entry name" value="P-loop containing nucleotide triphosphate hydrolases"/>
    <property type="match status" value="1"/>
</dbReference>
<evidence type="ECO:0000313" key="3">
    <source>
        <dbReference type="EMBL" id="GEK94608.1"/>
    </source>
</evidence>
<feature type="binding site" evidence="2">
    <location>
        <begin position="16"/>
        <end position="21"/>
    </location>
    <ligand>
        <name>ATP</name>
        <dbReference type="ChEBI" id="CHEBI:30616"/>
    </ligand>
</feature>
<evidence type="ECO:0000256" key="2">
    <source>
        <dbReference type="HAMAP-Rule" id="MF_00336"/>
    </source>
</evidence>
<dbReference type="NCBIfam" id="TIGR00347">
    <property type="entry name" value="bioD"/>
    <property type="match status" value="1"/>
</dbReference>
<keyword evidence="2" id="KW-0547">Nucleotide-binding</keyword>
<name>A0A511B2H9_9PROT</name>
<keyword evidence="2" id="KW-0963">Cytoplasm</keyword>
<dbReference type="Pfam" id="PF13500">
    <property type="entry name" value="AAA_26"/>
    <property type="match status" value="1"/>
</dbReference>
<comment type="catalytic activity">
    <reaction evidence="2">
        <text>(7R,8S)-7,8-diammoniononanoate + CO2 + ATP = (4R,5S)-dethiobiotin + ADP + phosphate + 3 H(+)</text>
        <dbReference type="Rhea" id="RHEA:15805"/>
        <dbReference type="ChEBI" id="CHEBI:15378"/>
        <dbReference type="ChEBI" id="CHEBI:16526"/>
        <dbReference type="ChEBI" id="CHEBI:30616"/>
        <dbReference type="ChEBI" id="CHEBI:43474"/>
        <dbReference type="ChEBI" id="CHEBI:149469"/>
        <dbReference type="ChEBI" id="CHEBI:149473"/>
        <dbReference type="ChEBI" id="CHEBI:456216"/>
        <dbReference type="EC" id="6.3.3.3"/>
    </reaction>
</comment>
<comment type="similarity">
    <text evidence="2">Belongs to the dethiobiotin synthetase family.</text>
</comment>
<evidence type="ECO:0000313" key="4">
    <source>
        <dbReference type="Proteomes" id="UP000321230"/>
    </source>
</evidence>
<dbReference type="InterPro" id="IPR027417">
    <property type="entry name" value="P-loop_NTPase"/>
</dbReference>
<feature type="binding site" evidence="2">
    <location>
        <begin position="104"/>
        <end position="107"/>
    </location>
    <ligand>
        <name>ATP</name>
        <dbReference type="ChEBI" id="CHEBI:30616"/>
    </ligand>
</feature>
<keyword evidence="2" id="KW-0460">Magnesium</keyword>
<evidence type="ECO:0000256" key="1">
    <source>
        <dbReference type="ARBA" id="ARBA00022756"/>
    </source>
</evidence>
<comment type="function">
    <text evidence="2">Catalyzes a mechanistically unusual reaction, the ATP-dependent insertion of CO2 between the N7 and N8 nitrogen atoms of 7,8-diaminopelargonic acid (DAPA, also called 7,8-diammoniononanoate) to form a ureido ring.</text>
</comment>
<accession>A0A511B2H9</accession>
<dbReference type="GO" id="GO:0005737">
    <property type="term" value="C:cytoplasm"/>
    <property type="evidence" value="ECO:0007669"/>
    <property type="project" value="UniProtKB-SubCell"/>
</dbReference>
<dbReference type="AlphaFoldDB" id="A0A511B2H9"/>
<dbReference type="GO" id="GO:0004141">
    <property type="term" value="F:dethiobiotin synthase activity"/>
    <property type="evidence" value="ECO:0007669"/>
    <property type="project" value="UniProtKB-UniRule"/>
</dbReference>